<proteinExistence type="predicted"/>
<protein>
    <submittedName>
        <fullName evidence="1">VWA domain-containing protein</fullName>
    </submittedName>
</protein>
<dbReference type="PANTHER" id="PTHR39338">
    <property type="entry name" value="BLL5662 PROTEIN-RELATED"/>
    <property type="match status" value="1"/>
</dbReference>
<dbReference type="EMBL" id="JALPRF010000003">
    <property type="protein sequence ID" value="MCK8494508.1"/>
    <property type="molecule type" value="Genomic_DNA"/>
</dbReference>
<dbReference type="PANTHER" id="PTHR39338:SF7">
    <property type="entry name" value="BLL6692 PROTEIN"/>
    <property type="match status" value="1"/>
</dbReference>
<gene>
    <name evidence="1" type="ORF">M0L20_21750</name>
</gene>
<evidence type="ECO:0000313" key="2">
    <source>
        <dbReference type="Proteomes" id="UP001202180"/>
    </source>
</evidence>
<sequence>MFLDFFLLLRQHALPVTLPEYLTLLSALRSNVGSTTIEGFYYLSKTTLIKHEQHLDLFDRLFGEYVTGKQSEQVTSLPEVPPDWLTNTLENRLTREEWEAIEAEGGLDALWQQFRELLDEQDERHEGGNRWIGTGGSSSFGNSGIISSPEGFNLNPGDKEPSTGSRRATKIWEDRAYKNLDDNVELNTRNLKMALRRLRILTREGANDELDINGTIDSISRNAGLLDIRLQPSRRNQVKVLMLFDVGGSMDEHIDLCSQLFSAARYQFKHLEFLYFHNCIYETLWKDNQRRRDRVPTWEVLHKYTKDYKVIFVGDAAMSPYEITSVKGSIEHYNEEAGLVWLDRFKTQYPHLVWLNPSIADYWKYTQSTKLIRAWSGNRMFPLTLNGLEQAMKSLKNPKVVYKS</sequence>
<evidence type="ECO:0000313" key="1">
    <source>
        <dbReference type="EMBL" id="MCK8494508.1"/>
    </source>
</evidence>
<organism evidence="1 2">
    <name type="scientific">Spirosoma liriopis</name>
    <dbReference type="NCBI Taxonomy" id="2937440"/>
    <lineage>
        <taxon>Bacteria</taxon>
        <taxon>Pseudomonadati</taxon>
        <taxon>Bacteroidota</taxon>
        <taxon>Cytophagia</taxon>
        <taxon>Cytophagales</taxon>
        <taxon>Cytophagaceae</taxon>
        <taxon>Spirosoma</taxon>
    </lineage>
</organism>
<dbReference type="Proteomes" id="UP001202180">
    <property type="component" value="Unassembled WGS sequence"/>
</dbReference>
<name>A0ABT0HQP7_9BACT</name>
<dbReference type="RefSeq" id="WP_248479009.1">
    <property type="nucleotide sequence ID" value="NZ_JALPRF010000003.1"/>
</dbReference>
<reference evidence="1 2" key="1">
    <citation type="submission" date="2022-04" db="EMBL/GenBank/DDBJ databases">
        <title>Spirosoma sp. strain RP8 genome sequencing and assembly.</title>
        <authorList>
            <person name="Jung Y."/>
        </authorList>
    </citation>
    <scope>NUCLEOTIDE SEQUENCE [LARGE SCALE GENOMIC DNA]</scope>
    <source>
        <strain evidence="1 2">RP8</strain>
    </source>
</reference>
<comment type="caution">
    <text evidence="1">The sequence shown here is derived from an EMBL/GenBank/DDBJ whole genome shotgun (WGS) entry which is preliminary data.</text>
</comment>
<keyword evidence="2" id="KW-1185">Reference proteome</keyword>
<dbReference type="InterPro" id="IPR008912">
    <property type="entry name" value="Uncharacterised_CoxE"/>
</dbReference>
<dbReference type="Pfam" id="PF05762">
    <property type="entry name" value="VWA_CoxE"/>
    <property type="match status" value="1"/>
</dbReference>
<accession>A0ABT0HQP7</accession>